<protein>
    <submittedName>
        <fullName evidence="1">DUF4156 domain-containing protein</fullName>
    </submittedName>
</protein>
<sequence>MFLGLLLHGCTWVEPTTEGVNVRVVYLAQVEGCKKLGSVKVGVLDKVLFVSRSEEQVAAELEVSGQNAAAEIGGDTIVATSRVIDGEQAFDVYRCRQ</sequence>
<evidence type="ECO:0000313" key="2">
    <source>
        <dbReference type="Proteomes" id="UP000306585"/>
    </source>
</evidence>
<reference evidence="1 2" key="1">
    <citation type="journal article" date="2019" name="Appl. Environ. Microbiol.">
        <title>Environmental Evidence and Genomic Insight of Iron-oxidizing Bacteria Preference Towards More Corrosion Resistant Stainless Steel at Higher Salinities.</title>
        <authorList>
            <person name="Garrison C.E."/>
            <person name="Price K.A."/>
            <person name="Field E.K."/>
        </authorList>
    </citation>
    <scope>NUCLEOTIDE SEQUENCE [LARGE SCALE GENOMIC DNA]</scope>
    <source>
        <strain evidence="1 2">P3</strain>
    </source>
</reference>
<dbReference type="AlphaFoldDB" id="A0A5R9GU37"/>
<accession>A0A5R9GU37</accession>
<comment type="caution">
    <text evidence="1">The sequence shown here is derived from an EMBL/GenBank/DDBJ whole genome shotgun (WGS) entry which is preliminary data.</text>
</comment>
<dbReference type="Proteomes" id="UP000306585">
    <property type="component" value="Unassembled WGS sequence"/>
</dbReference>
<name>A0A5R9GU37_9PROT</name>
<organism evidence="1 2">
    <name type="scientific">Mariprofundus erugo</name>
    <dbReference type="NCBI Taxonomy" id="2528639"/>
    <lineage>
        <taxon>Bacteria</taxon>
        <taxon>Pseudomonadati</taxon>
        <taxon>Pseudomonadota</taxon>
        <taxon>Candidatius Mariprofundia</taxon>
        <taxon>Mariprofundales</taxon>
        <taxon>Mariprofundaceae</taxon>
        <taxon>Mariprofundus</taxon>
    </lineage>
</organism>
<dbReference type="EMBL" id="VBRY01000003">
    <property type="protein sequence ID" value="TLS68359.1"/>
    <property type="molecule type" value="Genomic_DNA"/>
</dbReference>
<gene>
    <name evidence="1" type="ORF">FEF65_04845</name>
</gene>
<keyword evidence="2" id="KW-1185">Reference proteome</keyword>
<dbReference type="InterPro" id="IPR025294">
    <property type="entry name" value="DUF4156"/>
</dbReference>
<dbReference type="OrthoDB" id="6120981at2"/>
<evidence type="ECO:0000313" key="1">
    <source>
        <dbReference type="EMBL" id="TLS68359.1"/>
    </source>
</evidence>
<dbReference type="Pfam" id="PF13698">
    <property type="entry name" value="DUF4156"/>
    <property type="match status" value="1"/>
</dbReference>
<proteinExistence type="predicted"/>